<protein>
    <submittedName>
        <fullName evidence="1">Uncharacterized protein</fullName>
    </submittedName>
</protein>
<dbReference type="EMBL" id="CM046126">
    <property type="protein sequence ID" value="KAI8427113.1"/>
    <property type="molecule type" value="Genomic_DNA"/>
</dbReference>
<name>A0ACC0JSM3_CHOFU</name>
<keyword evidence="2" id="KW-1185">Reference proteome</keyword>
<evidence type="ECO:0000313" key="2">
    <source>
        <dbReference type="Proteomes" id="UP001064048"/>
    </source>
</evidence>
<comment type="caution">
    <text evidence="1">The sequence shown here is derived from an EMBL/GenBank/DDBJ whole genome shotgun (WGS) entry which is preliminary data.</text>
</comment>
<evidence type="ECO:0000313" key="1">
    <source>
        <dbReference type="EMBL" id="KAI8427113.1"/>
    </source>
</evidence>
<gene>
    <name evidence="1" type="ORF">MSG28_014739</name>
</gene>
<dbReference type="Proteomes" id="UP001064048">
    <property type="component" value="Chromosome 26"/>
</dbReference>
<organism evidence="1 2">
    <name type="scientific">Choristoneura fumiferana</name>
    <name type="common">Spruce budworm moth</name>
    <name type="synonym">Archips fumiferana</name>
    <dbReference type="NCBI Taxonomy" id="7141"/>
    <lineage>
        <taxon>Eukaryota</taxon>
        <taxon>Metazoa</taxon>
        <taxon>Ecdysozoa</taxon>
        <taxon>Arthropoda</taxon>
        <taxon>Hexapoda</taxon>
        <taxon>Insecta</taxon>
        <taxon>Pterygota</taxon>
        <taxon>Neoptera</taxon>
        <taxon>Endopterygota</taxon>
        <taxon>Lepidoptera</taxon>
        <taxon>Glossata</taxon>
        <taxon>Ditrysia</taxon>
        <taxon>Tortricoidea</taxon>
        <taxon>Tortricidae</taxon>
        <taxon>Tortricinae</taxon>
        <taxon>Choristoneura</taxon>
    </lineage>
</organism>
<sequence>MSTAMWKLEKDLCRCCHAEGSFKNLSEPCFQLGQEEIYSDMLQECLDIVPMTGTLGDVTFTICESCVARLRDAANFKKAGAGLRGEVQGYTKHLDMPRYNCDRCPKGFMTEARLTVHKLEEHDVDDRIKCNACKKSFNSKYVLQNHIQNFHKLGKRFKCEFCDFETYGCGSIYKHMFKHKTVKDNQCRFCKKAFKRKGTLIVHERIHTKDKCKVCGVCGKTFVQRISGKAPRAPKFYLRDGDFKKEGDAYLCTRCDKRYYKVFSLRFHVKTKHYKIPRFICQYCPKEFMTQAPLTVHKLEDHNIDDRFKCNACKGTFNTKVQLRKHINNFHMLGEKYKCDFCDYESFSFEGPKVKPKPEYYTRTADDRYDCNHCDKTFVSQPLVSQHYRFVHQKKRPRERKCPHCDARVPGYLRAYHLEEAHGIPAPKCGYTQFTLTVDEDGTPTYTCDDCGHEFKKRAHFSQHYRHVHLKLRPKLRSCYLCNTKVPAHMRAFHLESVHGWAAPSCGACGKKFAYPFQVQRHHKIVHMGEKSYKCDVCDMMFASQYRLSQHSIKHTSLRRFSCNFCGKAFRWRNNLKTHVMIHLDERAHVCPICEDAFVQQSSLKYHMGKRHPEAT</sequence>
<reference evidence="1 2" key="1">
    <citation type="journal article" date="2022" name="Genome Biol. Evol.">
        <title>The Spruce Budworm Genome: Reconstructing the Evolutionary History of Antifreeze Proteins.</title>
        <authorList>
            <person name="Beliveau C."/>
            <person name="Gagne P."/>
            <person name="Picq S."/>
            <person name="Vernygora O."/>
            <person name="Keeling C.I."/>
            <person name="Pinkney K."/>
            <person name="Doucet D."/>
            <person name="Wen F."/>
            <person name="Johnston J.S."/>
            <person name="Maaroufi H."/>
            <person name="Boyle B."/>
            <person name="Laroche J."/>
            <person name="Dewar K."/>
            <person name="Juretic N."/>
            <person name="Blackburn G."/>
            <person name="Nisole A."/>
            <person name="Brunet B."/>
            <person name="Brandao M."/>
            <person name="Lumley L."/>
            <person name="Duan J."/>
            <person name="Quan G."/>
            <person name="Lucarotti C.J."/>
            <person name="Roe A.D."/>
            <person name="Sperling F.A.H."/>
            <person name="Levesque R.C."/>
            <person name="Cusson M."/>
        </authorList>
    </citation>
    <scope>NUCLEOTIDE SEQUENCE [LARGE SCALE GENOMIC DNA]</scope>
    <source>
        <strain evidence="1">Glfc:IPQL:Cfum</strain>
    </source>
</reference>
<accession>A0ACC0JSM3</accession>
<proteinExistence type="predicted"/>